<gene>
    <name evidence="1" type="ORF">LTR37_011664</name>
</gene>
<evidence type="ECO:0000313" key="2">
    <source>
        <dbReference type="Proteomes" id="UP001281147"/>
    </source>
</evidence>
<comment type="caution">
    <text evidence="1">The sequence shown here is derived from an EMBL/GenBank/DDBJ whole genome shotgun (WGS) entry which is preliminary data.</text>
</comment>
<proteinExistence type="predicted"/>
<protein>
    <submittedName>
        <fullName evidence="1">Uncharacterized protein</fullName>
    </submittedName>
</protein>
<keyword evidence="2" id="KW-1185">Reference proteome</keyword>
<accession>A0ACC3N2R8</accession>
<evidence type="ECO:0000313" key="1">
    <source>
        <dbReference type="EMBL" id="KAK3708160.1"/>
    </source>
</evidence>
<name>A0ACC3N2R8_9PEZI</name>
<dbReference type="EMBL" id="JAUTXU010000103">
    <property type="protein sequence ID" value="KAK3708160.1"/>
    <property type="molecule type" value="Genomic_DNA"/>
</dbReference>
<sequence length="320" mass="36501">MKAFITSLPGCELDQVNSEILFHLHRLYVDDGVEMAYVDTDPQQTHEMTVVFLHGNPTSSYLWRNIIPHVQPHARCIAPDLIGMGASSKPPSFDGRFHSHARYLETFLSQINNNRIGGIDLALHDWGSALGLDWARRHEEEIAGLVLMEFMHPWPTWEDFAASRPARELFQLFRTPEGEGRKLLIEENAFIESVLPGGVIRPLTEAEMHHYRAPFLQPKHREPLYRFPNELPIAGQPEDVDAAVAAYHEWLLNSELRNLFFWASPGALIRQEDAAFYETKLQRCRSVFVGEGSHYLQEDHPDLIGREIGSWLTSNVAIST</sequence>
<dbReference type="Proteomes" id="UP001281147">
    <property type="component" value="Unassembled WGS sequence"/>
</dbReference>
<organism evidence="1 2">
    <name type="scientific">Vermiconidia calcicola</name>
    <dbReference type="NCBI Taxonomy" id="1690605"/>
    <lineage>
        <taxon>Eukaryota</taxon>
        <taxon>Fungi</taxon>
        <taxon>Dikarya</taxon>
        <taxon>Ascomycota</taxon>
        <taxon>Pezizomycotina</taxon>
        <taxon>Dothideomycetes</taxon>
        <taxon>Dothideomycetidae</taxon>
        <taxon>Mycosphaerellales</taxon>
        <taxon>Extremaceae</taxon>
        <taxon>Vermiconidia</taxon>
    </lineage>
</organism>
<reference evidence="1" key="1">
    <citation type="submission" date="2023-07" db="EMBL/GenBank/DDBJ databases">
        <title>Black Yeasts Isolated from many extreme environments.</title>
        <authorList>
            <person name="Coleine C."/>
            <person name="Stajich J.E."/>
            <person name="Selbmann L."/>
        </authorList>
    </citation>
    <scope>NUCLEOTIDE SEQUENCE</scope>
    <source>
        <strain evidence="1">CCFEE 5714</strain>
    </source>
</reference>